<protein>
    <recommendedName>
        <fullName evidence="1">Segregation and condensation protein A</fullName>
    </recommendedName>
</protein>
<evidence type="ECO:0000313" key="2">
    <source>
        <dbReference type="EMBL" id="MBK1878059.1"/>
    </source>
</evidence>
<gene>
    <name evidence="2" type="ORF">JIN87_14365</name>
</gene>
<name>A0A934VS19_9BACT</name>
<dbReference type="EMBL" id="JAENIL010000025">
    <property type="protein sequence ID" value="MBK1878059.1"/>
    <property type="molecule type" value="Genomic_DNA"/>
</dbReference>
<dbReference type="Pfam" id="PF02616">
    <property type="entry name" value="SMC_ScpA"/>
    <property type="match status" value="1"/>
</dbReference>
<dbReference type="Proteomes" id="UP000617628">
    <property type="component" value="Unassembled WGS sequence"/>
</dbReference>
<dbReference type="InterPro" id="IPR003768">
    <property type="entry name" value="ScpA"/>
</dbReference>
<reference evidence="2" key="1">
    <citation type="submission" date="2021-01" db="EMBL/GenBank/DDBJ databases">
        <title>Modified the classification status of verrucomicrobia.</title>
        <authorList>
            <person name="Feng X."/>
        </authorList>
    </citation>
    <scope>NUCLEOTIDE SEQUENCE</scope>
    <source>
        <strain evidence="2">KCTC 13126</strain>
    </source>
</reference>
<organism evidence="2 3">
    <name type="scientific">Pelagicoccus mobilis</name>
    <dbReference type="NCBI Taxonomy" id="415221"/>
    <lineage>
        <taxon>Bacteria</taxon>
        <taxon>Pseudomonadati</taxon>
        <taxon>Verrucomicrobiota</taxon>
        <taxon>Opitutia</taxon>
        <taxon>Puniceicoccales</taxon>
        <taxon>Pelagicoccaceae</taxon>
        <taxon>Pelagicoccus</taxon>
    </lineage>
</organism>
<proteinExistence type="predicted"/>
<keyword evidence="3" id="KW-1185">Reference proteome</keyword>
<accession>A0A934VS19</accession>
<dbReference type="PANTHER" id="PTHR33969:SF2">
    <property type="entry name" value="SEGREGATION AND CONDENSATION PROTEIN A"/>
    <property type="match status" value="1"/>
</dbReference>
<dbReference type="Gene3D" id="6.10.250.2410">
    <property type="match status" value="1"/>
</dbReference>
<dbReference type="PANTHER" id="PTHR33969">
    <property type="entry name" value="SEGREGATION AND CONDENSATION PROTEIN A"/>
    <property type="match status" value="1"/>
</dbReference>
<evidence type="ECO:0000313" key="3">
    <source>
        <dbReference type="Proteomes" id="UP000617628"/>
    </source>
</evidence>
<sequence>MDLLLFLIRKHEIDIYDIPIELVLDQYLEVLNSMKEVKLEIAGDFFVMAATLMEIKSRLLLPKTKRSASEDDDDDAEVDPRWELVHQLLEYKKFKEAADSIDKLSDRAALLKERDYDSVNKTEKPQRPLKPEDKISVWNAYNIVLRRLTEKLVVGEIQDDSVTVVDQMEMLISKITTEPVFNFSTLFEGPIGLRRLVTTFIAILELTRLKRLKVEQDEAFCDFIVTGLEGGERLSFEEENELEQPAP</sequence>
<comment type="caution">
    <text evidence="2">The sequence shown here is derived from an EMBL/GenBank/DDBJ whole genome shotgun (WGS) entry which is preliminary data.</text>
</comment>
<evidence type="ECO:0000256" key="1">
    <source>
        <dbReference type="ARBA" id="ARBA00044777"/>
    </source>
</evidence>
<dbReference type="AlphaFoldDB" id="A0A934VS19"/>